<evidence type="ECO:0000256" key="3">
    <source>
        <dbReference type="ARBA" id="ARBA00012628"/>
    </source>
</evidence>
<keyword evidence="14" id="KW-1185">Reference proteome</keyword>
<evidence type="ECO:0000259" key="10">
    <source>
        <dbReference type="Pfam" id="PF20985"/>
    </source>
</evidence>
<feature type="signal peptide" evidence="9">
    <location>
        <begin position="1"/>
        <end position="18"/>
    </location>
</feature>
<organism evidence="13 15">
    <name type="scientific">Bursaphelenchus xylophilus</name>
    <name type="common">Pinewood nematode worm</name>
    <name type="synonym">Aphelenchoides xylophilus</name>
    <dbReference type="NCBI Taxonomy" id="6326"/>
    <lineage>
        <taxon>Eukaryota</taxon>
        <taxon>Metazoa</taxon>
        <taxon>Ecdysozoa</taxon>
        <taxon>Nematoda</taxon>
        <taxon>Chromadorea</taxon>
        <taxon>Rhabditida</taxon>
        <taxon>Tylenchina</taxon>
        <taxon>Tylenchomorpha</taxon>
        <taxon>Aphelenchoidea</taxon>
        <taxon>Aphelenchoididae</taxon>
        <taxon>Bursaphelenchus</taxon>
    </lineage>
</organism>
<keyword evidence="4" id="KW-0645">Protease</keyword>
<dbReference type="SMR" id="A0A1I7SFY8"/>
<accession>A0A1I7SFY8</accession>
<dbReference type="GO" id="GO:0004197">
    <property type="term" value="F:cysteine-type endopeptidase activity"/>
    <property type="evidence" value="ECO:0007669"/>
    <property type="project" value="UniProtKB-EC"/>
</dbReference>
<dbReference type="PANTHER" id="PTHR12000">
    <property type="entry name" value="HEMOGLOBINASE FAMILY MEMBER"/>
    <property type="match status" value="1"/>
</dbReference>
<dbReference type="GO" id="GO:0005773">
    <property type="term" value="C:vacuole"/>
    <property type="evidence" value="ECO:0007669"/>
    <property type="project" value="GOC"/>
</dbReference>
<dbReference type="PRINTS" id="PR00776">
    <property type="entry name" value="HEMOGLOBNASE"/>
</dbReference>
<dbReference type="EC" id="3.4.22.34" evidence="3"/>
<evidence type="ECO:0000256" key="7">
    <source>
        <dbReference type="ARBA" id="ARBA00022807"/>
    </source>
</evidence>
<dbReference type="OrthoDB" id="192611at2759"/>
<dbReference type="Proteomes" id="UP000582659">
    <property type="component" value="Unassembled WGS sequence"/>
</dbReference>
<name>A0A1I7SFY8_BURXY</name>
<evidence type="ECO:0000313" key="14">
    <source>
        <dbReference type="Proteomes" id="UP000659654"/>
    </source>
</evidence>
<dbReference type="PIRSF" id="PIRSF019663">
    <property type="entry name" value="Legumain"/>
    <property type="match status" value="1"/>
</dbReference>
<evidence type="ECO:0000256" key="9">
    <source>
        <dbReference type="SAM" id="SignalP"/>
    </source>
</evidence>
<dbReference type="GO" id="GO:0051603">
    <property type="term" value="P:proteolysis involved in protein catabolic process"/>
    <property type="evidence" value="ECO:0007669"/>
    <property type="project" value="TreeGrafter"/>
</dbReference>
<dbReference type="InterPro" id="IPR046427">
    <property type="entry name" value="Legumain_prodom_sf"/>
</dbReference>
<evidence type="ECO:0000313" key="12">
    <source>
        <dbReference type="EMBL" id="CAG9104539.1"/>
    </source>
</evidence>
<dbReference type="Proteomes" id="UP000659654">
    <property type="component" value="Unassembled WGS sequence"/>
</dbReference>
<evidence type="ECO:0000256" key="2">
    <source>
        <dbReference type="ARBA" id="ARBA00009941"/>
    </source>
</evidence>
<feature type="active site" evidence="8">
    <location>
        <position position="144"/>
    </location>
</feature>
<evidence type="ECO:0000256" key="5">
    <source>
        <dbReference type="ARBA" id="ARBA00022729"/>
    </source>
</evidence>
<dbReference type="EMBL" id="CAJFDI010000003">
    <property type="protein sequence ID" value="CAD5219349.1"/>
    <property type="molecule type" value="Genomic_DNA"/>
</dbReference>
<dbReference type="FunFam" id="3.40.50.1460:FF:000006">
    <property type="entry name" value="Legumain"/>
    <property type="match status" value="1"/>
</dbReference>
<dbReference type="Gene3D" id="3.40.50.1460">
    <property type="match status" value="1"/>
</dbReference>
<feature type="chain" id="PRO_5036308795" description="legumain" evidence="9">
    <location>
        <begin position="19"/>
        <end position="432"/>
    </location>
</feature>
<evidence type="ECO:0000313" key="15">
    <source>
        <dbReference type="WBParaSite" id="BXY_1195200.1"/>
    </source>
</evidence>
<gene>
    <name evidence="11" type="ORF">BXYJ_LOCUS5634</name>
</gene>
<reference evidence="15" key="1">
    <citation type="submission" date="2016-11" db="UniProtKB">
        <authorList>
            <consortium name="WormBaseParasite"/>
        </authorList>
    </citation>
    <scope>IDENTIFICATION</scope>
</reference>
<evidence type="ECO:0000256" key="8">
    <source>
        <dbReference type="PIRSR" id="PIRSR019663-1"/>
    </source>
</evidence>
<proteinExistence type="inferred from homology"/>
<protein>
    <recommendedName>
        <fullName evidence="3">legumain</fullName>
        <ecNumber evidence="3">3.4.22.34</ecNumber>
    </recommendedName>
</protein>
<keyword evidence="7" id="KW-0788">Thiol protease</keyword>
<comment type="catalytic activity">
    <reaction evidence="1">
        <text>Hydrolysis of proteins and small molecule substrates at -Asn-|-Xaa- bonds.</text>
        <dbReference type="EC" id="3.4.22.34"/>
    </reaction>
</comment>
<evidence type="ECO:0000256" key="4">
    <source>
        <dbReference type="ARBA" id="ARBA00022670"/>
    </source>
</evidence>
<feature type="active site" description="Nucleophile" evidence="8">
    <location>
        <position position="185"/>
    </location>
</feature>
<dbReference type="Proteomes" id="UP000095284">
    <property type="component" value="Unplaced"/>
</dbReference>
<dbReference type="Pfam" id="PF20985">
    <property type="entry name" value="Legum_prodom"/>
    <property type="match status" value="1"/>
</dbReference>
<dbReference type="InterPro" id="IPR048501">
    <property type="entry name" value="Legum_prodom"/>
</dbReference>
<comment type="similarity">
    <text evidence="2">Belongs to the peptidase C13 family.</text>
</comment>
<keyword evidence="6" id="KW-0378">Hydrolase</keyword>
<dbReference type="Pfam" id="PF01650">
    <property type="entry name" value="Peptidase_C13"/>
    <property type="match status" value="1"/>
</dbReference>
<sequence>MWLPTIFMSSYCLLGVSFVLPNSLSHEDGEIHAVIAVGSDEDYRHQADACHAYHVLREHGVKEENIIQLNYDNIANDASARFPGTLYNHPNLTRNYYEGCKIDYRAEQVTVDNFLNALSGKPSSSGPVLNTTANDRVFVYFVDHGGPGYVNFPREELSAHQLNKTIAEMTENKKYKELVFYVEACFSGSVFENTAPYYKDLYVITAANDHEPSSATYWSEEVMEYLGDEFSVAWMEFSDANDLHMTTLQDEYENVKRRTTTSHAQQFGSKKIAEETIDEFQGGEGGNLLDREPIEFVAEQGTTDPALSRMQRLLETHTSNGNDQEAAKLHKEIDSLLTNRKIAEVDINGFIKKVVTTKELRELTSEHKPIKDYQCHHDVITYFSEHCYKLSDNPYIAKFMHKIISLCYAMTSDEIVGLLKSHWQERRNVKVL</sequence>
<dbReference type="GO" id="GO:0006624">
    <property type="term" value="P:vacuolar protein processing"/>
    <property type="evidence" value="ECO:0007669"/>
    <property type="project" value="TreeGrafter"/>
</dbReference>
<reference evidence="12" key="2">
    <citation type="submission" date="2020-08" db="EMBL/GenBank/DDBJ databases">
        <authorList>
            <person name="Kikuchi T."/>
        </authorList>
    </citation>
    <scope>NUCLEOTIDE SEQUENCE</scope>
    <source>
        <strain evidence="11">Ka4C1</strain>
    </source>
</reference>
<dbReference type="WBParaSite" id="BXY_1195200.1">
    <property type="protein sequence ID" value="BXY_1195200.1"/>
    <property type="gene ID" value="BXY_1195200"/>
</dbReference>
<evidence type="ECO:0000313" key="13">
    <source>
        <dbReference type="Proteomes" id="UP000095284"/>
    </source>
</evidence>
<dbReference type="InterPro" id="IPR001096">
    <property type="entry name" value="Peptidase_C13"/>
</dbReference>
<keyword evidence="5 9" id="KW-0732">Signal</keyword>
<evidence type="ECO:0000313" key="11">
    <source>
        <dbReference type="EMBL" id="CAD5219349.1"/>
    </source>
</evidence>
<feature type="domain" description="Legumain prodomain" evidence="10">
    <location>
        <begin position="332"/>
        <end position="414"/>
    </location>
</feature>
<dbReference type="CDD" id="cd21115">
    <property type="entry name" value="legumain_C"/>
    <property type="match status" value="1"/>
</dbReference>
<evidence type="ECO:0000256" key="6">
    <source>
        <dbReference type="ARBA" id="ARBA00022801"/>
    </source>
</evidence>
<dbReference type="PANTHER" id="PTHR12000:SF42">
    <property type="entry name" value="LEGUMAIN"/>
    <property type="match status" value="1"/>
</dbReference>
<dbReference type="AlphaFoldDB" id="A0A1I7SFY8"/>
<evidence type="ECO:0000256" key="1">
    <source>
        <dbReference type="ARBA" id="ARBA00000810"/>
    </source>
</evidence>
<dbReference type="Gene3D" id="1.10.132.130">
    <property type="match status" value="1"/>
</dbReference>
<dbReference type="EMBL" id="CAJFCV020000003">
    <property type="protein sequence ID" value="CAG9104539.1"/>
    <property type="molecule type" value="Genomic_DNA"/>
</dbReference>
<dbReference type="eggNOG" id="KOG1348">
    <property type="taxonomic scope" value="Eukaryota"/>
</dbReference>